<evidence type="ECO:0000256" key="12">
    <source>
        <dbReference type="ARBA" id="ARBA00060548"/>
    </source>
</evidence>
<comment type="caution">
    <text evidence="15">The sequence shown here is derived from an EMBL/GenBank/DDBJ whole genome shotgun (WGS) entry which is preliminary data.</text>
</comment>
<dbReference type="InterPro" id="IPR035996">
    <property type="entry name" value="4pyrrol_Methylase_sf"/>
</dbReference>
<evidence type="ECO:0000256" key="10">
    <source>
        <dbReference type="ARBA" id="ARBA00023268"/>
    </source>
</evidence>
<dbReference type="InterPro" id="IPR003043">
    <property type="entry name" value="Uropor_MeTrfase_CS"/>
</dbReference>
<dbReference type="UniPathway" id="UPA00262">
    <property type="reaction ID" value="UER00211"/>
</dbReference>
<dbReference type="PROSITE" id="PS00840">
    <property type="entry name" value="SUMT_2"/>
    <property type="match status" value="1"/>
</dbReference>
<evidence type="ECO:0000256" key="5">
    <source>
        <dbReference type="ARBA" id="ARBA00022679"/>
    </source>
</evidence>
<dbReference type="Gene3D" id="3.40.1010.10">
    <property type="entry name" value="Cobalt-precorrin-4 Transmethylase, Domain 1"/>
    <property type="match status" value="1"/>
</dbReference>
<evidence type="ECO:0000256" key="6">
    <source>
        <dbReference type="ARBA" id="ARBA00022691"/>
    </source>
</evidence>
<evidence type="ECO:0000256" key="13">
    <source>
        <dbReference type="RuleBase" id="RU003960"/>
    </source>
</evidence>
<dbReference type="InterPro" id="IPR050161">
    <property type="entry name" value="Siro_Cobalamin_biosynth"/>
</dbReference>
<keyword evidence="9" id="KW-0627">Porphyrin biosynthesis</keyword>
<keyword evidence="7" id="KW-0560">Oxidoreductase</keyword>
<dbReference type="InterPro" id="IPR006366">
    <property type="entry name" value="CobA/CysG_C"/>
</dbReference>
<comment type="pathway">
    <text evidence="12">Cofactor biosynthesis; adenosylcobalamin biosynthesis; precorrin-2 from uroporphyrinogen III: step 1/1.</text>
</comment>
<feature type="domain" description="Tetrapyrrole methylase" evidence="14">
    <location>
        <begin position="56"/>
        <end position="265"/>
    </location>
</feature>
<dbReference type="EC" id="2.1.1.107" evidence="2"/>
<evidence type="ECO:0000256" key="1">
    <source>
        <dbReference type="ARBA" id="ARBA00005879"/>
    </source>
</evidence>
<gene>
    <name evidence="15" type="ORF">BTO11_02585</name>
</gene>
<dbReference type="SUPFAM" id="SSF53790">
    <property type="entry name" value="Tetrapyrrole methylase"/>
    <property type="match status" value="1"/>
</dbReference>
<dbReference type="GO" id="GO:0016491">
    <property type="term" value="F:oxidoreductase activity"/>
    <property type="evidence" value="ECO:0007669"/>
    <property type="project" value="UniProtKB-KW"/>
</dbReference>
<evidence type="ECO:0000256" key="4">
    <source>
        <dbReference type="ARBA" id="ARBA00022603"/>
    </source>
</evidence>
<proteinExistence type="inferred from homology"/>
<dbReference type="Proteomes" id="UP000239007">
    <property type="component" value="Unassembled WGS sequence"/>
</dbReference>
<dbReference type="GO" id="GO:0009236">
    <property type="term" value="P:cobalamin biosynthetic process"/>
    <property type="evidence" value="ECO:0007669"/>
    <property type="project" value="UniProtKB-KW"/>
</dbReference>
<dbReference type="GO" id="GO:0019354">
    <property type="term" value="P:siroheme biosynthetic process"/>
    <property type="evidence" value="ECO:0007669"/>
    <property type="project" value="UniProtKB-UniPathway"/>
</dbReference>
<dbReference type="RefSeq" id="WP_105051111.1">
    <property type="nucleotide sequence ID" value="NZ_BMYG01000004.1"/>
</dbReference>
<accession>A0A2S7USC1</accession>
<dbReference type="FunFam" id="3.40.1010.10:FF:000001">
    <property type="entry name" value="Siroheme synthase"/>
    <property type="match status" value="1"/>
</dbReference>
<sequence length="306" mass="33644">MFNLTFNLSHLAMFRLTALRSNMFRLFSFDLAKEQLKKARADKAKLTKPANSIGHVHLVGSGPGDAELLTLKAYRLLQTADVVMYDWLVSPEIVNMIPKNVEKVFVGKKCGRHSMTQDEICQLLSERALAGQDVVRLKGGDPSIFGRAAEEIEHLQQHNIDFAIVPGVTAASGCAAWSGIPLTHRDCAHSVRFITAHFKSDEIAADWKNYAESNDTLVFYMGLNKVKHIADNLISYGKTATTPMAIVDQGTTNNQKTYISNLADIEQVLNSENIIGPALIVVGDVINYQAQVNIDLLHAKSTHAAA</sequence>
<keyword evidence="6" id="KW-0949">S-adenosyl-L-methionine</keyword>
<protein>
    <recommendedName>
        <fullName evidence="2">uroporphyrinogen-III C-methyltransferase</fullName>
        <ecNumber evidence="2">2.1.1.107</ecNumber>
    </recommendedName>
</protein>
<dbReference type="Gene3D" id="3.30.950.10">
    <property type="entry name" value="Methyltransferase, Cobalt-precorrin-4 Transmethylase, Domain 2"/>
    <property type="match status" value="1"/>
</dbReference>
<dbReference type="GO" id="GO:0032259">
    <property type="term" value="P:methylation"/>
    <property type="evidence" value="ECO:0007669"/>
    <property type="project" value="UniProtKB-KW"/>
</dbReference>
<dbReference type="PROSITE" id="PS00839">
    <property type="entry name" value="SUMT_1"/>
    <property type="match status" value="1"/>
</dbReference>
<keyword evidence="10" id="KW-0511">Multifunctional enzyme</keyword>
<dbReference type="PANTHER" id="PTHR45790">
    <property type="entry name" value="SIROHEME SYNTHASE-RELATED"/>
    <property type="match status" value="1"/>
</dbReference>
<keyword evidence="5 13" id="KW-0808">Transferase</keyword>
<evidence type="ECO:0000256" key="9">
    <source>
        <dbReference type="ARBA" id="ARBA00023244"/>
    </source>
</evidence>
<evidence type="ECO:0000256" key="7">
    <source>
        <dbReference type="ARBA" id="ARBA00023002"/>
    </source>
</evidence>
<dbReference type="Pfam" id="PF00590">
    <property type="entry name" value="TP_methylase"/>
    <property type="match status" value="1"/>
</dbReference>
<dbReference type="CDD" id="cd11642">
    <property type="entry name" value="SUMT"/>
    <property type="match status" value="1"/>
</dbReference>
<dbReference type="NCBIfam" id="TIGR01469">
    <property type="entry name" value="cobA_cysG_Cterm"/>
    <property type="match status" value="1"/>
</dbReference>
<dbReference type="NCBIfam" id="NF004790">
    <property type="entry name" value="PRK06136.1"/>
    <property type="match status" value="1"/>
</dbReference>
<dbReference type="FunFam" id="3.30.950.10:FF:000001">
    <property type="entry name" value="Siroheme synthase"/>
    <property type="match status" value="1"/>
</dbReference>
<dbReference type="InterPro" id="IPR014777">
    <property type="entry name" value="4pyrrole_Mease_sub1"/>
</dbReference>
<dbReference type="OrthoDB" id="9815856at2"/>
<dbReference type="InterPro" id="IPR000878">
    <property type="entry name" value="4pyrrol_Mease"/>
</dbReference>
<evidence type="ECO:0000256" key="3">
    <source>
        <dbReference type="ARBA" id="ARBA00022573"/>
    </source>
</evidence>
<dbReference type="PANTHER" id="PTHR45790:SF3">
    <property type="entry name" value="S-ADENOSYL-L-METHIONINE-DEPENDENT UROPORPHYRINOGEN III METHYLTRANSFERASE, CHLOROPLASTIC"/>
    <property type="match status" value="1"/>
</dbReference>
<comment type="similarity">
    <text evidence="1 13">Belongs to the precorrin methyltransferase family.</text>
</comment>
<dbReference type="GO" id="GO:0004851">
    <property type="term" value="F:uroporphyrin-III C-methyltransferase activity"/>
    <property type="evidence" value="ECO:0007669"/>
    <property type="project" value="UniProtKB-EC"/>
</dbReference>
<name>A0A2S7USC1_9GAMM</name>
<dbReference type="EMBL" id="MSCH01000003">
    <property type="protein sequence ID" value="PQJ52645.1"/>
    <property type="molecule type" value="Genomic_DNA"/>
</dbReference>
<dbReference type="GO" id="GO:0016829">
    <property type="term" value="F:lyase activity"/>
    <property type="evidence" value="ECO:0007669"/>
    <property type="project" value="UniProtKB-KW"/>
</dbReference>
<dbReference type="AlphaFoldDB" id="A0A2S7USC1"/>
<evidence type="ECO:0000313" key="16">
    <source>
        <dbReference type="Proteomes" id="UP000239007"/>
    </source>
</evidence>
<keyword evidence="16" id="KW-1185">Reference proteome</keyword>
<keyword evidence="3" id="KW-0169">Cobalamin biosynthesis</keyword>
<evidence type="ECO:0000259" key="14">
    <source>
        <dbReference type="Pfam" id="PF00590"/>
    </source>
</evidence>
<comment type="pathway">
    <text evidence="11">Porphyrin-containing compound metabolism; siroheme biosynthesis; precorrin-2 from uroporphyrinogen III: step 1/1.</text>
</comment>
<evidence type="ECO:0000256" key="11">
    <source>
        <dbReference type="ARBA" id="ARBA00025705"/>
    </source>
</evidence>
<organism evidence="15 16">
    <name type="scientific">Psychrosphaera saromensis</name>
    <dbReference type="NCBI Taxonomy" id="716813"/>
    <lineage>
        <taxon>Bacteria</taxon>
        <taxon>Pseudomonadati</taxon>
        <taxon>Pseudomonadota</taxon>
        <taxon>Gammaproteobacteria</taxon>
        <taxon>Alteromonadales</taxon>
        <taxon>Pseudoalteromonadaceae</taxon>
        <taxon>Psychrosphaera</taxon>
    </lineage>
</organism>
<dbReference type="InterPro" id="IPR014776">
    <property type="entry name" value="4pyrrole_Mease_sub2"/>
</dbReference>
<evidence type="ECO:0000256" key="2">
    <source>
        <dbReference type="ARBA" id="ARBA00012162"/>
    </source>
</evidence>
<keyword evidence="4 13" id="KW-0489">Methyltransferase</keyword>
<reference evidence="15 16" key="1">
    <citation type="submission" date="2016-12" db="EMBL/GenBank/DDBJ databases">
        <title>Diversity of luminous bacteria.</title>
        <authorList>
            <person name="Yoshizawa S."/>
            <person name="Kogure K."/>
        </authorList>
    </citation>
    <scope>NUCLEOTIDE SEQUENCE [LARGE SCALE GENOMIC DNA]</scope>
    <source>
        <strain evidence="15 16">SA4-48</strain>
    </source>
</reference>
<keyword evidence="8" id="KW-0456">Lyase</keyword>
<evidence type="ECO:0000256" key="8">
    <source>
        <dbReference type="ARBA" id="ARBA00023239"/>
    </source>
</evidence>
<evidence type="ECO:0000313" key="15">
    <source>
        <dbReference type="EMBL" id="PQJ52645.1"/>
    </source>
</evidence>